<evidence type="ECO:0000313" key="2">
    <source>
        <dbReference type="EnsemblPlants" id="AES60154"/>
    </source>
</evidence>
<reference evidence="2" key="3">
    <citation type="submission" date="2015-04" db="UniProtKB">
        <authorList>
            <consortium name="EnsemblPlants"/>
        </authorList>
    </citation>
    <scope>IDENTIFICATION</scope>
    <source>
        <strain evidence="2">cv. Jemalong A17</strain>
    </source>
</reference>
<proteinExistence type="predicted"/>
<dbReference type="HOGENOM" id="CLU_2743755_0_0_1"/>
<dbReference type="EMBL" id="CM001217">
    <property type="protein sequence ID" value="AES60154.1"/>
    <property type="molecule type" value="Genomic_DNA"/>
</dbReference>
<evidence type="ECO:0000313" key="1">
    <source>
        <dbReference type="EMBL" id="AES60154.1"/>
    </source>
</evidence>
<organism evidence="1 3">
    <name type="scientific">Medicago truncatula</name>
    <name type="common">Barrel medic</name>
    <name type="synonym">Medicago tribuloides</name>
    <dbReference type="NCBI Taxonomy" id="3880"/>
    <lineage>
        <taxon>Eukaryota</taxon>
        <taxon>Viridiplantae</taxon>
        <taxon>Streptophyta</taxon>
        <taxon>Embryophyta</taxon>
        <taxon>Tracheophyta</taxon>
        <taxon>Spermatophyta</taxon>
        <taxon>Magnoliopsida</taxon>
        <taxon>eudicotyledons</taxon>
        <taxon>Gunneridae</taxon>
        <taxon>Pentapetalae</taxon>
        <taxon>rosids</taxon>
        <taxon>fabids</taxon>
        <taxon>Fabales</taxon>
        <taxon>Fabaceae</taxon>
        <taxon>Papilionoideae</taxon>
        <taxon>50 kb inversion clade</taxon>
        <taxon>NPAAA clade</taxon>
        <taxon>Hologalegina</taxon>
        <taxon>IRL clade</taxon>
        <taxon>Trifolieae</taxon>
        <taxon>Medicago</taxon>
    </lineage>
</organism>
<gene>
    <name evidence="1" type="ordered locus">MTR_1g041080</name>
</gene>
<protein>
    <submittedName>
        <fullName evidence="1 2">Uncharacterized protein</fullName>
    </submittedName>
</protein>
<evidence type="ECO:0000313" key="3">
    <source>
        <dbReference type="Proteomes" id="UP000002051"/>
    </source>
</evidence>
<keyword evidence="3" id="KW-1185">Reference proteome</keyword>
<dbReference type="AlphaFoldDB" id="G7I2H8"/>
<dbReference type="PaxDb" id="3880-AES60154"/>
<name>G7I2H8_MEDTR</name>
<reference evidence="1 3" key="1">
    <citation type="journal article" date="2011" name="Nature">
        <title>The Medicago genome provides insight into the evolution of rhizobial symbioses.</title>
        <authorList>
            <person name="Young N.D."/>
            <person name="Debelle F."/>
            <person name="Oldroyd G.E."/>
            <person name="Geurts R."/>
            <person name="Cannon S.B."/>
            <person name="Udvardi M.K."/>
            <person name="Benedito V.A."/>
            <person name="Mayer K.F."/>
            <person name="Gouzy J."/>
            <person name="Schoof H."/>
            <person name="Van de Peer Y."/>
            <person name="Proost S."/>
            <person name="Cook D.R."/>
            <person name="Meyers B.C."/>
            <person name="Spannagl M."/>
            <person name="Cheung F."/>
            <person name="De Mita S."/>
            <person name="Krishnakumar V."/>
            <person name="Gundlach H."/>
            <person name="Zhou S."/>
            <person name="Mudge J."/>
            <person name="Bharti A.K."/>
            <person name="Murray J.D."/>
            <person name="Naoumkina M.A."/>
            <person name="Rosen B."/>
            <person name="Silverstein K.A."/>
            <person name="Tang H."/>
            <person name="Rombauts S."/>
            <person name="Zhao P.X."/>
            <person name="Zhou P."/>
            <person name="Barbe V."/>
            <person name="Bardou P."/>
            <person name="Bechner M."/>
            <person name="Bellec A."/>
            <person name="Berger A."/>
            <person name="Berges H."/>
            <person name="Bidwell S."/>
            <person name="Bisseling T."/>
            <person name="Choisne N."/>
            <person name="Couloux A."/>
            <person name="Denny R."/>
            <person name="Deshpande S."/>
            <person name="Dai X."/>
            <person name="Doyle J.J."/>
            <person name="Dudez A.M."/>
            <person name="Farmer A.D."/>
            <person name="Fouteau S."/>
            <person name="Franken C."/>
            <person name="Gibelin C."/>
            <person name="Gish J."/>
            <person name="Goldstein S."/>
            <person name="Gonzalez A.J."/>
            <person name="Green P.J."/>
            <person name="Hallab A."/>
            <person name="Hartog M."/>
            <person name="Hua A."/>
            <person name="Humphray S.J."/>
            <person name="Jeong D.H."/>
            <person name="Jing Y."/>
            <person name="Jocker A."/>
            <person name="Kenton S.M."/>
            <person name="Kim D.J."/>
            <person name="Klee K."/>
            <person name="Lai H."/>
            <person name="Lang C."/>
            <person name="Lin S."/>
            <person name="Macmil S.L."/>
            <person name="Magdelenat G."/>
            <person name="Matthews L."/>
            <person name="McCorrison J."/>
            <person name="Monaghan E.L."/>
            <person name="Mun J.H."/>
            <person name="Najar F.Z."/>
            <person name="Nicholson C."/>
            <person name="Noirot C."/>
            <person name="O'Bleness M."/>
            <person name="Paule C.R."/>
            <person name="Poulain J."/>
            <person name="Prion F."/>
            <person name="Qin B."/>
            <person name="Qu C."/>
            <person name="Retzel E.F."/>
            <person name="Riddle C."/>
            <person name="Sallet E."/>
            <person name="Samain S."/>
            <person name="Samson N."/>
            <person name="Sanders I."/>
            <person name="Saurat O."/>
            <person name="Scarpelli C."/>
            <person name="Schiex T."/>
            <person name="Segurens B."/>
            <person name="Severin A.J."/>
            <person name="Sherrier D.J."/>
            <person name="Shi R."/>
            <person name="Sims S."/>
            <person name="Singer S.R."/>
            <person name="Sinharoy S."/>
            <person name="Sterck L."/>
            <person name="Viollet A."/>
            <person name="Wang B.B."/>
            <person name="Wang K."/>
            <person name="Wang M."/>
            <person name="Wang X."/>
            <person name="Warfsmann J."/>
            <person name="Weissenbach J."/>
            <person name="White D.D."/>
            <person name="White J.D."/>
            <person name="Wiley G.B."/>
            <person name="Wincker P."/>
            <person name="Xing Y."/>
            <person name="Yang L."/>
            <person name="Yao Z."/>
            <person name="Ying F."/>
            <person name="Zhai J."/>
            <person name="Zhou L."/>
            <person name="Zuber A."/>
            <person name="Denarie J."/>
            <person name="Dixon R.A."/>
            <person name="May G.D."/>
            <person name="Schwartz D.C."/>
            <person name="Rogers J."/>
            <person name="Quetier F."/>
            <person name="Town C.D."/>
            <person name="Roe B.A."/>
        </authorList>
    </citation>
    <scope>NUCLEOTIDE SEQUENCE [LARGE SCALE GENOMIC DNA]</scope>
    <source>
        <strain evidence="1">A17</strain>
        <strain evidence="2 3">cv. Jemalong A17</strain>
    </source>
</reference>
<accession>G7I2H8</accession>
<reference evidence="1 3" key="2">
    <citation type="journal article" date="2014" name="BMC Genomics">
        <title>An improved genome release (version Mt4.0) for the model legume Medicago truncatula.</title>
        <authorList>
            <person name="Tang H."/>
            <person name="Krishnakumar V."/>
            <person name="Bidwell S."/>
            <person name="Rosen B."/>
            <person name="Chan A."/>
            <person name="Zhou S."/>
            <person name="Gentzbittel L."/>
            <person name="Childs K.L."/>
            <person name="Yandell M."/>
            <person name="Gundlach H."/>
            <person name="Mayer K.F."/>
            <person name="Schwartz D.C."/>
            <person name="Town C.D."/>
        </authorList>
    </citation>
    <scope>GENOME REANNOTATION</scope>
    <source>
        <strain evidence="2 3">cv. Jemalong A17</strain>
    </source>
</reference>
<dbReference type="EnsemblPlants" id="AES60154">
    <property type="protein sequence ID" value="AES60154"/>
    <property type="gene ID" value="MTR_1g041080"/>
</dbReference>
<dbReference type="Proteomes" id="UP000002051">
    <property type="component" value="Unassembled WGS sequence"/>
</dbReference>
<sequence>MAQLNYKTGVPKCGLRICIPSRNGETTTNPPMDDDPIEEATKIMGNNIKGCNSREFFVSFFSPAQHRLFSR</sequence>